<gene>
    <name evidence="2" type="ORF">P2G67_13155</name>
</gene>
<keyword evidence="1" id="KW-0472">Membrane</keyword>
<dbReference type="Pfam" id="PF05437">
    <property type="entry name" value="AzlD"/>
    <property type="match status" value="1"/>
</dbReference>
<evidence type="ECO:0000313" key="2">
    <source>
        <dbReference type="EMBL" id="MDF2096924.1"/>
    </source>
</evidence>
<feature type="transmembrane region" description="Helical" evidence="1">
    <location>
        <begin position="6"/>
        <end position="29"/>
    </location>
</feature>
<organism evidence="2 3">
    <name type="scientific">Aquibaculum arenosum</name>
    <dbReference type="NCBI Taxonomy" id="3032591"/>
    <lineage>
        <taxon>Bacteria</taxon>
        <taxon>Pseudomonadati</taxon>
        <taxon>Pseudomonadota</taxon>
        <taxon>Alphaproteobacteria</taxon>
        <taxon>Rhodospirillales</taxon>
        <taxon>Rhodovibrionaceae</taxon>
        <taxon>Aquibaculum</taxon>
    </lineage>
</organism>
<proteinExistence type="predicted"/>
<reference evidence="2 3" key="1">
    <citation type="submission" date="2023-03" db="EMBL/GenBank/DDBJ databases">
        <title>Fodinicurvata sp. CAU 1616 isolated from sea sendiment.</title>
        <authorList>
            <person name="Kim W."/>
        </authorList>
    </citation>
    <scope>NUCLEOTIDE SEQUENCE [LARGE SCALE GENOMIC DNA]</scope>
    <source>
        <strain evidence="2 3">CAU 1616</strain>
    </source>
</reference>
<feature type="transmembrane region" description="Helical" evidence="1">
    <location>
        <begin position="41"/>
        <end position="64"/>
    </location>
</feature>
<feature type="transmembrane region" description="Helical" evidence="1">
    <location>
        <begin position="91"/>
        <end position="109"/>
    </location>
</feature>
<protein>
    <submittedName>
        <fullName evidence="2">AzlD domain-containing protein</fullName>
    </submittedName>
</protein>
<dbReference type="Proteomes" id="UP001215503">
    <property type="component" value="Unassembled WGS sequence"/>
</dbReference>
<dbReference type="InterPro" id="IPR008407">
    <property type="entry name" value="Brnchd-chn_aa_trnsp_AzlD"/>
</dbReference>
<feature type="transmembrane region" description="Helical" evidence="1">
    <location>
        <begin position="70"/>
        <end position="86"/>
    </location>
</feature>
<keyword evidence="1" id="KW-1133">Transmembrane helix</keyword>
<evidence type="ECO:0000256" key="1">
    <source>
        <dbReference type="SAM" id="Phobius"/>
    </source>
</evidence>
<sequence length="118" mass="12802">MSSDWSLWGLVLACALATYFWRGTGVFVSGRLDTDRPVFRWLACVAYATLAALIARIVFMPAGILEETALWQRLLASALALAVFLLTRKNLFLGVIAGGAGLMLIKVMSDGVVSGLHW</sequence>
<evidence type="ECO:0000313" key="3">
    <source>
        <dbReference type="Proteomes" id="UP001215503"/>
    </source>
</evidence>
<keyword evidence="1" id="KW-0812">Transmembrane</keyword>
<comment type="caution">
    <text evidence="2">The sequence shown here is derived from an EMBL/GenBank/DDBJ whole genome shotgun (WGS) entry which is preliminary data.</text>
</comment>
<accession>A0ABT5YRS3</accession>
<dbReference type="RefSeq" id="WP_275823690.1">
    <property type="nucleotide sequence ID" value="NZ_JARHUD010000008.1"/>
</dbReference>
<dbReference type="EMBL" id="JARHUD010000008">
    <property type="protein sequence ID" value="MDF2096924.1"/>
    <property type="molecule type" value="Genomic_DNA"/>
</dbReference>
<keyword evidence="3" id="KW-1185">Reference proteome</keyword>
<name>A0ABT5YRS3_9PROT</name>